<gene>
    <name evidence="1" type="ORF">LWI28_007484</name>
</gene>
<protein>
    <submittedName>
        <fullName evidence="1">Uncharacterized protein</fullName>
    </submittedName>
</protein>
<proteinExistence type="predicted"/>
<name>A0AAD5JCG9_ACENE</name>
<evidence type="ECO:0000313" key="1">
    <source>
        <dbReference type="EMBL" id="KAI9194603.1"/>
    </source>
</evidence>
<sequence length="121" mass="12977">MGTSTIIGVSYKGGVVLGTSTGMYVSNGTASDKITKLTDNVLLPLVLYGFFDLVWKQGITKQEAQQLVVKALSLANTARVVRTFTINSEGVTTNFYPGQDLDAHTSLLDLLNAPLAPDQRN</sequence>
<reference evidence="1" key="1">
    <citation type="journal article" date="2022" name="Plant J.">
        <title>Strategies of tolerance reflected in two North American maple genomes.</title>
        <authorList>
            <person name="McEvoy S.L."/>
            <person name="Sezen U.U."/>
            <person name="Trouern-Trend A."/>
            <person name="McMahon S.M."/>
            <person name="Schaberg P.G."/>
            <person name="Yang J."/>
            <person name="Wegrzyn J.L."/>
            <person name="Swenson N.G."/>
        </authorList>
    </citation>
    <scope>NUCLEOTIDE SEQUENCE</scope>
    <source>
        <strain evidence="1">91603</strain>
    </source>
</reference>
<reference evidence="1" key="2">
    <citation type="submission" date="2023-02" db="EMBL/GenBank/DDBJ databases">
        <authorList>
            <person name="Swenson N.G."/>
            <person name="Wegrzyn J.L."/>
            <person name="Mcevoy S.L."/>
        </authorList>
    </citation>
    <scope>NUCLEOTIDE SEQUENCE</scope>
    <source>
        <strain evidence="1">91603</strain>
        <tissue evidence="1">Leaf</tissue>
    </source>
</reference>
<comment type="caution">
    <text evidence="1">The sequence shown here is derived from an EMBL/GenBank/DDBJ whole genome shotgun (WGS) entry which is preliminary data.</text>
</comment>
<dbReference type="Proteomes" id="UP001064489">
    <property type="component" value="Chromosome 1"/>
</dbReference>
<dbReference type="AlphaFoldDB" id="A0AAD5JCG9"/>
<dbReference type="SUPFAM" id="SSF56235">
    <property type="entry name" value="N-terminal nucleophile aminohydrolases (Ntn hydrolases)"/>
    <property type="match status" value="1"/>
</dbReference>
<dbReference type="EMBL" id="JAJSOW010000003">
    <property type="protein sequence ID" value="KAI9194603.1"/>
    <property type="molecule type" value="Genomic_DNA"/>
</dbReference>
<evidence type="ECO:0000313" key="2">
    <source>
        <dbReference type="Proteomes" id="UP001064489"/>
    </source>
</evidence>
<dbReference type="InterPro" id="IPR029055">
    <property type="entry name" value="Ntn_hydrolases_N"/>
</dbReference>
<keyword evidence="2" id="KW-1185">Reference proteome</keyword>
<organism evidence="1 2">
    <name type="scientific">Acer negundo</name>
    <name type="common">Box elder</name>
    <dbReference type="NCBI Taxonomy" id="4023"/>
    <lineage>
        <taxon>Eukaryota</taxon>
        <taxon>Viridiplantae</taxon>
        <taxon>Streptophyta</taxon>
        <taxon>Embryophyta</taxon>
        <taxon>Tracheophyta</taxon>
        <taxon>Spermatophyta</taxon>
        <taxon>Magnoliopsida</taxon>
        <taxon>eudicotyledons</taxon>
        <taxon>Gunneridae</taxon>
        <taxon>Pentapetalae</taxon>
        <taxon>rosids</taxon>
        <taxon>malvids</taxon>
        <taxon>Sapindales</taxon>
        <taxon>Sapindaceae</taxon>
        <taxon>Hippocastanoideae</taxon>
        <taxon>Acereae</taxon>
        <taxon>Acer</taxon>
    </lineage>
</organism>
<accession>A0AAD5JCG9</accession>